<dbReference type="SUPFAM" id="SSF81593">
    <property type="entry name" value="Nucleotidyltransferase substrate binding subunit/domain"/>
    <property type="match status" value="1"/>
</dbReference>
<evidence type="ECO:0000259" key="1">
    <source>
        <dbReference type="PROSITE" id="PS50910"/>
    </source>
</evidence>
<dbReference type="EMBL" id="JADJNC010000012">
    <property type="protein sequence ID" value="MBK7423236.1"/>
    <property type="molecule type" value="Genomic_DNA"/>
</dbReference>
<dbReference type="Proteomes" id="UP000886602">
    <property type="component" value="Unassembled WGS sequence"/>
</dbReference>
<dbReference type="AlphaFoldDB" id="A0A9D7FJW8"/>
<proteinExistence type="predicted"/>
<evidence type="ECO:0000313" key="2">
    <source>
        <dbReference type="EMBL" id="MBK7423236.1"/>
    </source>
</evidence>
<dbReference type="Gene3D" id="1.20.120.330">
    <property type="entry name" value="Nucleotidyltransferases domain 2"/>
    <property type="match status" value="1"/>
</dbReference>
<name>A0A9D7FJW8_9RHOO</name>
<evidence type="ECO:0000313" key="3">
    <source>
        <dbReference type="Proteomes" id="UP000886602"/>
    </source>
</evidence>
<dbReference type="Pfam" id="PF05168">
    <property type="entry name" value="HEPN"/>
    <property type="match status" value="1"/>
</dbReference>
<reference evidence="2" key="1">
    <citation type="submission" date="2020-10" db="EMBL/GenBank/DDBJ databases">
        <title>Connecting structure to function with the recovery of over 1000 high-quality activated sludge metagenome-assembled genomes encoding full-length rRNA genes using long-read sequencing.</title>
        <authorList>
            <person name="Singleton C.M."/>
            <person name="Petriglieri F."/>
            <person name="Kristensen J.M."/>
            <person name="Kirkegaard R.H."/>
            <person name="Michaelsen T.Y."/>
            <person name="Andersen M.H."/>
            <person name="Karst S.M."/>
            <person name="Dueholm M.S."/>
            <person name="Nielsen P.H."/>
            <person name="Albertsen M."/>
        </authorList>
    </citation>
    <scope>NUCLEOTIDE SEQUENCE</scope>
    <source>
        <strain evidence="2">EsbW_18-Q3-R4-48_MAXAC.044</strain>
    </source>
</reference>
<feature type="domain" description="HEPN" evidence="1">
    <location>
        <begin position="14"/>
        <end position="126"/>
    </location>
</feature>
<sequence length="131" mass="14724">MTAQLEEALRLLRLAERDRDVFEILAGYGDNVYAAAGFHAQQAVEKALKALLCFRDIDFPRTHDLESLINRLDGTGPVLPYAATHLRPLTPYAVDFRYDADVVRLLAEGDMRAIILDTLNFVARELGQHRG</sequence>
<organism evidence="2 3">
    <name type="scientific">Candidatus Propionivibrio dominans</name>
    <dbReference type="NCBI Taxonomy" id="2954373"/>
    <lineage>
        <taxon>Bacteria</taxon>
        <taxon>Pseudomonadati</taxon>
        <taxon>Pseudomonadota</taxon>
        <taxon>Betaproteobacteria</taxon>
        <taxon>Rhodocyclales</taxon>
        <taxon>Rhodocyclaceae</taxon>
        <taxon>Propionivibrio</taxon>
    </lineage>
</organism>
<dbReference type="SMART" id="SM00748">
    <property type="entry name" value="HEPN"/>
    <property type="match status" value="1"/>
</dbReference>
<gene>
    <name evidence="2" type="ORF">IPJ48_09125</name>
</gene>
<dbReference type="PROSITE" id="PS50910">
    <property type="entry name" value="HEPN"/>
    <property type="match status" value="1"/>
</dbReference>
<protein>
    <submittedName>
        <fullName evidence="2">HEPN domain-containing protein</fullName>
    </submittedName>
</protein>
<accession>A0A9D7FJW8</accession>
<comment type="caution">
    <text evidence="2">The sequence shown here is derived from an EMBL/GenBank/DDBJ whole genome shotgun (WGS) entry which is preliminary data.</text>
</comment>
<dbReference type="InterPro" id="IPR007842">
    <property type="entry name" value="HEPN_dom"/>
</dbReference>